<organism evidence="16 17">
    <name type="scientific">Escallonia herrerae</name>
    <dbReference type="NCBI Taxonomy" id="1293975"/>
    <lineage>
        <taxon>Eukaryota</taxon>
        <taxon>Viridiplantae</taxon>
        <taxon>Streptophyta</taxon>
        <taxon>Embryophyta</taxon>
        <taxon>Tracheophyta</taxon>
        <taxon>Spermatophyta</taxon>
        <taxon>Magnoliopsida</taxon>
        <taxon>eudicotyledons</taxon>
        <taxon>Gunneridae</taxon>
        <taxon>Pentapetalae</taxon>
        <taxon>asterids</taxon>
        <taxon>campanulids</taxon>
        <taxon>Escalloniales</taxon>
        <taxon>Escalloniaceae</taxon>
        <taxon>Escallonia</taxon>
    </lineage>
</organism>
<dbReference type="EMBL" id="JAVXUP010000476">
    <property type="protein sequence ID" value="KAK3027038.1"/>
    <property type="molecule type" value="Genomic_DNA"/>
</dbReference>
<gene>
    <name evidence="16" type="ORF">RJ639_041193</name>
</gene>
<evidence type="ECO:0000313" key="17">
    <source>
        <dbReference type="Proteomes" id="UP001188597"/>
    </source>
</evidence>
<evidence type="ECO:0000259" key="15">
    <source>
        <dbReference type="PROSITE" id="PS51490"/>
    </source>
</evidence>
<dbReference type="Gene3D" id="1.10.287.70">
    <property type="match status" value="1"/>
</dbReference>
<dbReference type="CDD" id="cd00038">
    <property type="entry name" value="CAP_ED"/>
    <property type="match status" value="1"/>
</dbReference>
<dbReference type="PANTHER" id="PTHR45743">
    <property type="entry name" value="POTASSIUM CHANNEL AKT1"/>
    <property type="match status" value="1"/>
</dbReference>
<dbReference type="InterPro" id="IPR045319">
    <property type="entry name" value="KAT/AKT"/>
</dbReference>
<dbReference type="InterPro" id="IPR000595">
    <property type="entry name" value="cNMP-bd_dom"/>
</dbReference>
<evidence type="ECO:0000256" key="5">
    <source>
        <dbReference type="ARBA" id="ARBA00022692"/>
    </source>
</evidence>
<dbReference type="PANTHER" id="PTHR45743:SF27">
    <property type="entry name" value="POTASSIUM CHANNEL KAT3"/>
    <property type="match status" value="1"/>
</dbReference>
<accession>A0AA88WKS7</accession>
<dbReference type="GO" id="GO:0005249">
    <property type="term" value="F:voltage-gated potassium channel activity"/>
    <property type="evidence" value="ECO:0007669"/>
    <property type="project" value="UniProtKB-UniRule"/>
</dbReference>
<dbReference type="SUPFAM" id="SSF51206">
    <property type="entry name" value="cAMP-binding domain-like"/>
    <property type="match status" value="1"/>
</dbReference>
<keyword evidence="17" id="KW-1185">Reference proteome</keyword>
<evidence type="ECO:0000256" key="12">
    <source>
        <dbReference type="ARBA" id="ARBA00023303"/>
    </source>
</evidence>
<keyword evidence="5 13" id="KW-0812">Transmembrane</keyword>
<dbReference type="FunFam" id="2.60.120.10:FF:000074">
    <property type="entry name" value="Potassium channel KAT2"/>
    <property type="match status" value="1"/>
</dbReference>
<comment type="domain">
    <text evidence="13">The KHA domain (rich in hydrophobic and acidic residues) present in the C-terminal part is likely to be important for tetramerization.</text>
</comment>
<dbReference type="AlphaFoldDB" id="A0AA88WKS7"/>
<comment type="caution">
    <text evidence="16">The sequence shown here is derived from an EMBL/GenBank/DDBJ whole genome shotgun (WGS) entry which is preliminary data.</text>
</comment>
<keyword evidence="4 13" id="KW-0633">Potassium transport</keyword>
<dbReference type="PROSITE" id="PS50042">
    <property type="entry name" value="CNMP_BINDING_3"/>
    <property type="match status" value="1"/>
</dbReference>
<keyword evidence="6 13" id="KW-0631">Potassium channel</keyword>
<evidence type="ECO:0000259" key="14">
    <source>
        <dbReference type="PROSITE" id="PS50042"/>
    </source>
</evidence>
<protein>
    <recommendedName>
        <fullName evidence="13">Potassium channel</fullName>
    </recommendedName>
</protein>
<feature type="transmembrane region" description="Helical" evidence="13">
    <location>
        <begin position="245"/>
        <end position="264"/>
    </location>
</feature>
<evidence type="ECO:0000256" key="10">
    <source>
        <dbReference type="ARBA" id="ARBA00023065"/>
    </source>
</evidence>
<proteinExistence type="inferred from homology"/>
<dbReference type="Pfam" id="PF11834">
    <property type="entry name" value="KHA"/>
    <property type="match status" value="1"/>
</dbReference>
<evidence type="ECO:0000256" key="4">
    <source>
        <dbReference type="ARBA" id="ARBA00022538"/>
    </source>
</evidence>
<evidence type="ECO:0000256" key="13">
    <source>
        <dbReference type="RuleBase" id="RU369015"/>
    </source>
</evidence>
<dbReference type="InterPro" id="IPR021789">
    <property type="entry name" value="KHA_dom"/>
</dbReference>
<comment type="subunit">
    <text evidence="13">The potassium channel is composed of a homo- or heterotetrameric complex of pore-forming subunits.</text>
</comment>
<dbReference type="InterPro" id="IPR005821">
    <property type="entry name" value="Ion_trans_dom"/>
</dbReference>
<dbReference type="Pfam" id="PF00520">
    <property type="entry name" value="Ion_trans"/>
    <property type="match status" value="1"/>
</dbReference>
<comment type="subcellular location">
    <subcellularLocation>
        <location evidence="1 13">Membrane</location>
        <topology evidence="1 13">Multi-pass membrane protein</topology>
    </subcellularLocation>
</comment>
<comment type="function">
    <text evidence="13">Potassium channel.</text>
</comment>
<evidence type="ECO:0000256" key="6">
    <source>
        <dbReference type="ARBA" id="ARBA00022826"/>
    </source>
</evidence>
<dbReference type="FunFam" id="1.10.287.70:FF:000123">
    <property type="entry name" value="Potassium channel KAT3"/>
    <property type="match status" value="1"/>
</dbReference>
<keyword evidence="12 13" id="KW-0407">Ion channel</keyword>
<reference evidence="16" key="1">
    <citation type="submission" date="2022-12" db="EMBL/GenBank/DDBJ databases">
        <title>Draft genome assemblies for two species of Escallonia (Escalloniales).</title>
        <authorList>
            <person name="Chanderbali A."/>
            <person name="Dervinis C."/>
            <person name="Anghel I."/>
            <person name="Soltis D."/>
            <person name="Soltis P."/>
            <person name="Zapata F."/>
        </authorList>
    </citation>
    <scope>NUCLEOTIDE SEQUENCE</scope>
    <source>
        <strain evidence="16">UCBG64.0493</strain>
        <tissue evidence="16">Leaf</tissue>
    </source>
</reference>
<feature type="transmembrane region" description="Helical" evidence="13">
    <location>
        <begin position="199"/>
        <end position="220"/>
    </location>
</feature>
<dbReference type="InterPro" id="IPR014710">
    <property type="entry name" value="RmlC-like_jellyroll"/>
</dbReference>
<comment type="domain">
    <text evidence="13">The segment S4 is probably the voltage-sensor and is characterized by a series of positively charged amino acids. The pore-forming region H5 is enclosed by the transmembrane segments S5 and S6 in the Shaker-type (1P/6TM) and contains the GYGD signature motif which seems to be involved in potassium selectivity.</text>
</comment>
<keyword evidence="9 13" id="KW-1133">Transmembrane helix</keyword>
<dbReference type="GO" id="GO:0034702">
    <property type="term" value="C:monoatomic ion channel complex"/>
    <property type="evidence" value="ECO:0007669"/>
    <property type="project" value="UniProtKB-KW"/>
</dbReference>
<evidence type="ECO:0000313" key="16">
    <source>
        <dbReference type="EMBL" id="KAK3027038.1"/>
    </source>
</evidence>
<dbReference type="PRINTS" id="PR01463">
    <property type="entry name" value="EAGCHANLFMLY"/>
</dbReference>
<feature type="domain" description="Cyclic nucleotide-binding" evidence="14">
    <location>
        <begin position="378"/>
        <end position="497"/>
    </location>
</feature>
<name>A0AA88WKS7_9ASTE</name>
<dbReference type="Gene3D" id="2.60.120.10">
    <property type="entry name" value="Jelly Rolls"/>
    <property type="match status" value="1"/>
</dbReference>
<feature type="transmembrane region" description="Helical" evidence="13">
    <location>
        <begin position="21"/>
        <end position="40"/>
    </location>
</feature>
<evidence type="ECO:0000256" key="2">
    <source>
        <dbReference type="ARBA" id="ARBA00007929"/>
    </source>
</evidence>
<dbReference type="PROSITE" id="PS51490">
    <property type="entry name" value="KHA"/>
    <property type="match status" value="1"/>
</dbReference>
<evidence type="ECO:0000256" key="3">
    <source>
        <dbReference type="ARBA" id="ARBA00022448"/>
    </source>
</evidence>
<dbReference type="InterPro" id="IPR003938">
    <property type="entry name" value="K_chnl_volt-dep_EAG/ELK/ERG"/>
</dbReference>
<feature type="transmembrane region" description="Helical" evidence="13">
    <location>
        <begin position="276"/>
        <end position="294"/>
    </location>
</feature>
<evidence type="ECO:0000256" key="8">
    <source>
        <dbReference type="ARBA" id="ARBA00022958"/>
    </source>
</evidence>
<comment type="similarity">
    <text evidence="2 13">Belongs to the potassium channel family. Plant (TC 1.A.1.4) subfamily.</text>
</comment>
<keyword evidence="11 13" id="KW-0472">Membrane</keyword>
<feature type="transmembrane region" description="Helical" evidence="13">
    <location>
        <begin position="93"/>
        <end position="114"/>
    </location>
</feature>
<keyword evidence="7 13" id="KW-0851">Voltage-gated channel</keyword>
<keyword evidence="8 13" id="KW-0630">Potassium</keyword>
<evidence type="ECO:0000256" key="1">
    <source>
        <dbReference type="ARBA" id="ARBA00004141"/>
    </source>
</evidence>
<dbReference type="SUPFAM" id="SSF81324">
    <property type="entry name" value="Voltage-gated potassium channels"/>
    <property type="match status" value="1"/>
</dbReference>
<keyword evidence="10 13" id="KW-0406">Ion transport</keyword>
<evidence type="ECO:0000256" key="7">
    <source>
        <dbReference type="ARBA" id="ARBA00022882"/>
    </source>
</evidence>
<feature type="domain" description="KHA" evidence="15">
    <location>
        <begin position="579"/>
        <end position="648"/>
    </location>
</feature>
<feature type="transmembrane region" description="Helical" evidence="13">
    <location>
        <begin position="60"/>
        <end position="81"/>
    </location>
</feature>
<dbReference type="Pfam" id="PF00027">
    <property type="entry name" value="cNMP_binding"/>
    <property type="match status" value="1"/>
</dbReference>
<keyword evidence="3 13" id="KW-0813">Transport</keyword>
<evidence type="ECO:0000256" key="11">
    <source>
        <dbReference type="ARBA" id="ARBA00023136"/>
    </source>
</evidence>
<dbReference type="InterPro" id="IPR018490">
    <property type="entry name" value="cNMP-bd_dom_sf"/>
</dbReference>
<sequence length="648" mass="74498">MPTPDTRSPMPLLHRRSSGEIRNIAAVSSSLLPAFGTVVGEGSLPLRNYVIAPYDRRYRWWQTFLVVLVVYSAWSSPFELAFRKAAAGSLMHVDLTVDAFFLTDIILTFFVAYLDKSTYLLVDDHKMIATRYVTHLWFPMDVASTMPFQFIYRILTGELHRGEVFGFLNLLRLWRLRRVSELFSRLEKDTRFSYFWTRYCKLISVTLFAVHSAGCFYYWLATQHKVAKNTWIGALVDNFQHRSIWLGYTYSMYWSIVTLTTVGYGDLHAENTGEKVFNIFYMLFNIGLTAYLIGNMTNLVVHSAVRTFAMRDAINEILRYGSKNRLPEGLKEQMLAHMQLKFKTAELQQEEVLQDLPKAIRSSIAQHLFRRTVENTYLFKGVSDDLIGQMVSDMKAEYFPPKVEIILQNEIPTDFYIVVSGAVDVLTYKNGMEQFLCKLGAKDMFGEIGVIFNVPQPFMVRTKRLSQVIRISHHHFKQMVQPLTEDGSTMISNFVQYLKGLKKEVQEEIPFLAELLGDLNVEVNFHLRMVPRTQKNASDNNPKFTMVRYEICATYFGDLHDIFAGGPTTTTSENTILLRLVIHGHHPDDKTTEGDRPGKLIHLPQSIEDLLSLAEKKFGKRGHTILMADGSQVEDLSALRENDHLFIF</sequence>
<evidence type="ECO:0000256" key="9">
    <source>
        <dbReference type="ARBA" id="ARBA00022989"/>
    </source>
</evidence>
<dbReference type="Proteomes" id="UP001188597">
    <property type="component" value="Unassembled WGS sequence"/>
</dbReference>
<dbReference type="SMART" id="SM00100">
    <property type="entry name" value="cNMP"/>
    <property type="match status" value="1"/>
</dbReference>